<comment type="similarity">
    <text evidence="1">Belongs to the ATP-dependent AMP-binding enzyme family.</text>
</comment>
<dbReference type="SUPFAM" id="SSF56801">
    <property type="entry name" value="Acetyl-CoA synthetase-like"/>
    <property type="match status" value="1"/>
</dbReference>
<proteinExistence type="inferred from homology"/>
<keyword evidence="4" id="KW-0436">Ligase</keyword>
<dbReference type="Pfam" id="PF00501">
    <property type="entry name" value="AMP-binding"/>
    <property type="match status" value="1"/>
</dbReference>
<dbReference type="InterPro" id="IPR000873">
    <property type="entry name" value="AMP-dep_synth/lig_dom"/>
</dbReference>
<dbReference type="InterPro" id="IPR045851">
    <property type="entry name" value="AMP-bd_C_sf"/>
</dbReference>
<reference evidence="4 5" key="1">
    <citation type="journal article" date="2019" name="Nat. Microbiol.">
        <title>Mediterranean grassland soil C-N compound turnover is dependent on rainfall and depth, and is mediated by genomically divergent microorganisms.</title>
        <authorList>
            <person name="Diamond S."/>
            <person name="Andeer P.F."/>
            <person name="Li Z."/>
            <person name="Crits-Christoph A."/>
            <person name="Burstein D."/>
            <person name="Anantharaman K."/>
            <person name="Lane K.R."/>
            <person name="Thomas B.C."/>
            <person name="Pan C."/>
            <person name="Northen T.R."/>
            <person name="Banfield J.F."/>
        </authorList>
    </citation>
    <scope>NUCLEOTIDE SEQUENCE [LARGE SCALE GENOMIC DNA]</scope>
    <source>
        <strain evidence="4">NP_7</strain>
    </source>
</reference>
<dbReference type="PROSITE" id="PS00455">
    <property type="entry name" value="AMP_BINDING"/>
    <property type="match status" value="1"/>
</dbReference>
<dbReference type="AlphaFoldDB" id="A0A537JL23"/>
<accession>A0A537JL23</accession>
<feature type="domain" description="AMP-dependent synthetase/ligase" evidence="2">
    <location>
        <begin position="28"/>
        <end position="416"/>
    </location>
</feature>
<dbReference type="FunFam" id="3.40.50.12780:FF:000003">
    <property type="entry name" value="Long-chain-fatty-acid--CoA ligase FadD"/>
    <property type="match status" value="1"/>
</dbReference>
<organism evidence="4 5">
    <name type="scientific">Candidatus Segetimicrobium genomatis</name>
    <dbReference type="NCBI Taxonomy" id="2569760"/>
    <lineage>
        <taxon>Bacteria</taxon>
        <taxon>Bacillati</taxon>
        <taxon>Candidatus Sysuimicrobiota</taxon>
        <taxon>Candidatus Sysuimicrobiia</taxon>
        <taxon>Candidatus Sysuimicrobiales</taxon>
        <taxon>Candidatus Segetimicrobiaceae</taxon>
        <taxon>Candidatus Segetimicrobium</taxon>
    </lineage>
</organism>
<gene>
    <name evidence="4" type="ORF">E6H04_01610</name>
</gene>
<dbReference type="InterPro" id="IPR042099">
    <property type="entry name" value="ANL_N_sf"/>
</dbReference>
<sequence>MERIWLKHYEAGVPATLSYPKVPVYHFLEENARQFPHHAAVLVAAKNFSSVLTYRQIEHLANRFANGLIWLGIKPGDRVAVQLPNLPQFIVGFYGALKAGAVIVPTNPLYKAHDLSTVLKDSGARAILTLPRFMPALGEVVAGTGLESIIVTEPYDFFPFPWKQLAWWRFRKELRPAGGLRLPALLRSASPRPPGVKVAPDDLAVLQYTGGTTGVPKGAMLTHRNLVANFTQMRSWLTDLKEGEERFLSVAPFFHVYGLTVGLNVAISIASTVICVMMGLFDTRLVAQQIARHRPTIFPGVPAMYLAINQLKEVQQYNLNSIRVCVSGSAPLPLEVQTQFERLTGAKVVEGYGLSEASPGTHVNPIYGQRKVGSIGLPLPDTEARIVDTETGERELPVGEAGELVIRGPQVMKGYWSAPEETAATLRGGWLHTGDIARMDDDGYFFIVDRKKDLVIVGGLKVYPREIEEMLHGHPKVKEAAVAGVSHRVRGELLVAQVVLKDGVADDPRAIRRELVEFLKERLAPYKVPRRIEIASALPKTAVGKVLRREIREAVAARADDDA</sequence>
<dbReference type="Pfam" id="PF13193">
    <property type="entry name" value="AMP-binding_C"/>
    <property type="match status" value="1"/>
</dbReference>
<evidence type="ECO:0000256" key="1">
    <source>
        <dbReference type="ARBA" id="ARBA00006432"/>
    </source>
</evidence>
<dbReference type="GO" id="GO:0016877">
    <property type="term" value="F:ligase activity, forming carbon-sulfur bonds"/>
    <property type="evidence" value="ECO:0007669"/>
    <property type="project" value="UniProtKB-ARBA"/>
</dbReference>
<protein>
    <submittedName>
        <fullName evidence="4">Long-chain fatty acid--CoA ligase</fullName>
    </submittedName>
</protein>
<dbReference type="CDD" id="cd05936">
    <property type="entry name" value="FC-FACS_FadD_like"/>
    <property type="match status" value="1"/>
</dbReference>
<comment type="caution">
    <text evidence="4">The sequence shown here is derived from an EMBL/GenBank/DDBJ whole genome shotgun (WGS) entry which is preliminary data.</text>
</comment>
<feature type="domain" description="AMP-binding enzyme C-terminal" evidence="3">
    <location>
        <begin position="466"/>
        <end position="545"/>
    </location>
</feature>
<dbReference type="PANTHER" id="PTHR43767:SF12">
    <property type="entry name" value="AMP-DEPENDENT SYNTHETASE AND LIGASE"/>
    <property type="match status" value="1"/>
</dbReference>
<name>A0A537JL23_9BACT</name>
<dbReference type="Gene3D" id="3.30.300.30">
    <property type="match status" value="1"/>
</dbReference>
<dbReference type="InterPro" id="IPR050237">
    <property type="entry name" value="ATP-dep_AMP-bd_enzyme"/>
</dbReference>
<dbReference type="InterPro" id="IPR025110">
    <property type="entry name" value="AMP-bd_C"/>
</dbReference>
<dbReference type="PANTHER" id="PTHR43767">
    <property type="entry name" value="LONG-CHAIN-FATTY-ACID--COA LIGASE"/>
    <property type="match status" value="1"/>
</dbReference>
<dbReference type="EMBL" id="VBAO01000040">
    <property type="protein sequence ID" value="TMI84245.1"/>
    <property type="molecule type" value="Genomic_DNA"/>
</dbReference>
<dbReference type="Gene3D" id="3.40.50.12780">
    <property type="entry name" value="N-terminal domain of ligase-like"/>
    <property type="match status" value="1"/>
</dbReference>
<evidence type="ECO:0000313" key="5">
    <source>
        <dbReference type="Proteomes" id="UP000320048"/>
    </source>
</evidence>
<evidence type="ECO:0000259" key="2">
    <source>
        <dbReference type="Pfam" id="PF00501"/>
    </source>
</evidence>
<evidence type="ECO:0000313" key="4">
    <source>
        <dbReference type="EMBL" id="TMI84245.1"/>
    </source>
</evidence>
<dbReference type="Proteomes" id="UP000320048">
    <property type="component" value="Unassembled WGS sequence"/>
</dbReference>
<evidence type="ECO:0000259" key="3">
    <source>
        <dbReference type="Pfam" id="PF13193"/>
    </source>
</evidence>
<dbReference type="InterPro" id="IPR020845">
    <property type="entry name" value="AMP-binding_CS"/>
</dbReference>